<keyword evidence="10" id="KW-1185">Reference proteome</keyword>
<comment type="similarity">
    <text evidence="2">Belongs to the Ro 60 kDa family.</text>
</comment>
<feature type="region of interest" description="Disordered" evidence="7">
    <location>
        <begin position="1"/>
        <end position="33"/>
    </location>
</feature>
<evidence type="ECO:0000256" key="3">
    <source>
        <dbReference type="ARBA" id="ARBA00022490"/>
    </source>
</evidence>
<keyword evidence="3" id="KW-0963">Cytoplasm</keyword>
<dbReference type="InterPro" id="IPR040322">
    <property type="entry name" value="TROVE2"/>
</dbReference>
<dbReference type="GO" id="GO:0005737">
    <property type="term" value="C:cytoplasm"/>
    <property type="evidence" value="ECO:0007669"/>
    <property type="project" value="UniProtKB-SubCell"/>
</dbReference>
<dbReference type="Gene3D" id="3.40.50.410">
    <property type="entry name" value="von Willebrand factor, type A domain"/>
    <property type="match status" value="1"/>
</dbReference>
<evidence type="ECO:0000313" key="9">
    <source>
        <dbReference type="EMBL" id="SFL02671.1"/>
    </source>
</evidence>
<dbReference type="InterPro" id="IPR008858">
    <property type="entry name" value="TROVE_dom"/>
</dbReference>
<evidence type="ECO:0000256" key="4">
    <source>
        <dbReference type="ARBA" id="ARBA00022723"/>
    </source>
</evidence>
<feature type="compositionally biased region" description="Polar residues" evidence="7">
    <location>
        <begin position="1"/>
        <end position="24"/>
    </location>
</feature>
<dbReference type="GeneID" id="96303310"/>
<keyword evidence="5" id="KW-0694">RNA-binding</keyword>
<feature type="domain" description="TROVE" evidence="8">
    <location>
        <begin position="25"/>
        <end position="355"/>
    </location>
</feature>
<dbReference type="Pfam" id="PF05731">
    <property type="entry name" value="TROVE"/>
    <property type="match status" value="1"/>
</dbReference>
<accession>A0A1I4EER9</accession>
<evidence type="ECO:0000313" key="10">
    <source>
        <dbReference type="Proteomes" id="UP000199111"/>
    </source>
</evidence>
<dbReference type="InterPro" id="IPR036465">
    <property type="entry name" value="vWFA_dom_sf"/>
</dbReference>
<dbReference type="GO" id="GO:1990904">
    <property type="term" value="C:ribonucleoprotein complex"/>
    <property type="evidence" value="ECO:0007669"/>
    <property type="project" value="UniProtKB-KW"/>
</dbReference>
<keyword evidence="6" id="KW-0687">Ribonucleoprotein</keyword>
<keyword evidence="4" id="KW-0479">Metal-binding</keyword>
<evidence type="ECO:0000256" key="2">
    <source>
        <dbReference type="ARBA" id="ARBA00007814"/>
    </source>
</evidence>
<dbReference type="SUPFAM" id="SSF53300">
    <property type="entry name" value="vWA-like"/>
    <property type="match status" value="1"/>
</dbReference>
<evidence type="ECO:0000256" key="7">
    <source>
        <dbReference type="SAM" id="MobiDB-lite"/>
    </source>
</evidence>
<proteinExistence type="inferred from homology"/>
<dbReference type="EMBL" id="FOQY01000048">
    <property type="protein sequence ID" value="SFL02671.1"/>
    <property type="molecule type" value="Genomic_DNA"/>
</dbReference>
<dbReference type="PANTHER" id="PTHR14202">
    <property type="entry name" value="60 KDA RIBONUCLEOPROTEIN SSA/RO"/>
    <property type="match status" value="1"/>
</dbReference>
<comment type="subcellular location">
    <subcellularLocation>
        <location evidence="1">Cytoplasm</location>
    </subcellularLocation>
</comment>
<dbReference type="InterPro" id="IPR037214">
    <property type="entry name" value="TROVE_dom_sf"/>
</dbReference>
<dbReference type="PANTHER" id="PTHR14202:SF0">
    <property type="entry name" value="RNA-BINDING PROTEIN RO60"/>
    <property type="match status" value="1"/>
</dbReference>
<evidence type="ECO:0000256" key="1">
    <source>
        <dbReference type="ARBA" id="ARBA00004496"/>
    </source>
</evidence>
<dbReference type="SUPFAM" id="SSF140864">
    <property type="entry name" value="TROVE domain-like"/>
    <property type="match status" value="1"/>
</dbReference>
<dbReference type="GO" id="GO:0046872">
    <property type="term" value="F:metal ion binding"/>
    <property type="evidence" value="ECO:0007669"/>
    <property type="project" value="UniProtKB-KW"/>
</dbReference>
<dbReference type="Proteomes" id="UP000199111">
    <property type="component" value="Unassembled WGS sequence"/>
</dbReference>
<dbReference type="GO" id="GO:0003723">
    <property type="term" value="F:RNA binding"/>
    <property type="evidence" value="ECO:0007669"/>
    <property type="project" value="UniProtKB-KW"/>
</dbReference>
<organism evidence="9 10">
    <name type="scientific">Streptosporangium canum</name>
    <dbReference type="NCBI Taxonomy" id="324952"/>
    <lineage>
        <taxon>Bacteria</taxon>
        <taxon>Bacillati</taxon>
        <taxon>Actinomycetota</taxon>
        <taxon>Actinomycetes</taxon>
        <taxon>Streptosporangiales</taxon>
        <taxon>Streptosporangiaceae</taxon>
        <taxon>Streptosporangium</taxon>
    </lineage>
</organism>
<name>A0A1I4EER9_9ACTN</name>
<reference evidence="10" key="1">
    <citation type="submission" date="2016-10" db="EMBL/GenBank/DDBJ databases">
        <authorList>
            <person name="Varghese N."/>
            <person name="Submissions S."/>
        </authorList>
    </citation>
    <scope>NUCLEOTIDE SEQUENCE [LARGE SCALE GENOMIC DNA]</scope>
    <source>
        <strain evidence="10">CGMCC 4.2126</strain>
    </source>
</reference>
<gene>
    <name evidence="9" type="ORF">SAMN05216275_14835</name>
</gene>
<evidence type="ECO:0000259" key="8">
    <source>
        <dbReference type="PROSITE" id="PS50988"/>
    </source>
</evidence>
<dbReference type="AlphaFoldDB" id="A0A1I4EER9"/>
<evidence type="ECO:0000256" key="5">
    <source>
        <dbReference type="ARBA" id="ARBA00022884"/>
    </source>
</evidence>
<evidence type="ECO:0000256" key="6">
    <source>
        <dbReference type="ARBA" id="ARBA00023274"/>
    </source>
</evidence>
<dbReference type="RefSeq" id="WP_093891824.1">
    <property type="nucleotide sequence ID" value="NZ_FOQY01000048.1"/>
</dbReference>
<dbReference type="PROSITE" id="PS50988">
    <property type="entry name" value="TROVE"/>
    <property type="match status" value="1"/>
</dbReference>
<protein>
    <submittedName>
        <fullName evidence="9">TROVE domain-containing protein</fullName>
    </submittedName>
</protein>
<sequence>MSKFNKPSTRPATFSPVKSESVASGRTFEGAPGHARDARSELFLLAVSNMVGEDTFYEGKTERDQRFRDLVHRLAVQDGEWLARFLPWLRREADMRSAPIVAALEAVKARRDAGVEGLGRRLVDSVLQRPDEPGEALAYWTSRYGRSIPKPVKRGVADAVVRLYSERSLLKYDTDSRGWRFGDVIDLVHPTPDPALPWQGELFKHALDRRHRRDEQIPHALGVLAARAELMALPVERRRAVLADPERLRAAGMTWESLAGWLQGPMDAAAWKAVLGSMGYMARLRNLRNFDEAGISDKVAAHIAAGLADPAQVARSRQFPFRFLAAHRAASSLRWAYPLERALAHSLAGVPALGGRTLVLIDRSPSMWTQKFSAHSTMPWADAAAVFGTAIALRAEQADLVQFGIRNTRVKFRGGESLLKILDRFGRLDGTDIPSAVKRHFRGHDRVVIVTDEQTRPGWLPSNGAGYGGGPEMRINDLIPRDVPLYMWNFGGYEHGASPSGEENRHTFGGLTDAAFRMIPLLEAGRDAEWPF</sequence>